<keyword evidence="1" id="KW-0472">Membrane</keyword>
<dbReference type="Proteomes" id="UP000094313">
    <property type="component" value="Chromosome"/>
</dbReference>
<evidence type="ECO:0000256" key="1">
    <source>
        <dbReference type="SAM" id="Phobius"/>
    </source>
</evidence>
<proteinExistence type="predicted"/>
<dbReference type="RefSeq" id="WP_069380029.1">
    <property type="nucleotide sequence ID" value="NZ_CP017141.1"/>
</dbReference>
<evidence type="ECO:0008006" key="4">
    <source>
        <dbReference type="Google" id="ProtNLM"/>
    </source>
</evidence>
<accession>A0A1D7QI65</accession>
<feature type="transmembrane region" description="Helical" evidence="1">
    <location>
        <begin position="152"/>
        <end position="174"/>
    </location>
</feature>
<evidence type="ECO:0000313" key="3">
    <source>
        <dbReference type="Proteomes" id="UP000094313"/>
    </source>
</evidence>
<sequence length="187" mass="20261">MKETATLNQLSAKNGVIIAIVIVVLSLVIHFINPMMPYTNFWVQIGIFVLCISLLVYSGKSIRTELGGYWSFGDAFKSFLIIALILTAATTLYNILLMTVIDPGLPAKAAAAMEESQRSMMGKMGMSDEQIDEALAKAGSMEEKLKITPKNIITSFGVGLAIYSVIALILAAILKKNPPLFKSGVEE</sequence>
<dbReference type="OrthoDB" id="660361at2"/>
<feature type="transmembrane region" description="Helical" evidence="1">
    <location>
        <begin position="38"/>
        <end position="57"/>
    </location>
</feature>
<organism evidence="2 3">
    <name type="scientific">Pedobacter steynii</name>
    <dbReference type="NCBI Taxonomy" id="430522"/>
    <lineage>
        <taxon>Bacteria</taxon>
        <taxon>Pseudomonadati</taxon>
        <taxon>Bacteroidota</taxon>
        <taxon>Sphingobacteriia</taxon>
        <taxon>Sphingobacteriales</taxon>
        <taxon>Sphingobacteriaceae</taxon>
        <taxon>Pedobacter</taxon>
    </lineage>
</organism>
<keyword evidence="1" id="KW-0812">Transmembrane</keyword>
<dbReference type="Pfam" id="PF13858">
    <property type="entry name" value="DUF4199"/>
    <property type="match status" value="1"/>
</dbReference>
<protein>
    <recommendedName>
        <fullName evidence="4">DUF4199 domain-containing protein</fullName>
    </recommendedName>
</protein>
<feature type="transmembrane region" description="Helical" evidence="1">
    <location>
        <begin position="78"/>
        <end position="101"/>
    </location>
</feature>
<gene>
    <name evidence="2" type="ORF">BFS30_14965</name>
</gene>
<dbReference type="EMBL" id="CP017141">
    <property type="protein sequence ID" value="AOM78364.1"/>
    <property type="molecule type" value="Genomic_DNA"/>
</dbReference>
<evidence type="ECO:0000313" key="2">
    <source>
        <dbReference type="EMBL" id="AOM78364.1"/>
    </source>
</evidence>
<keyword evidence="1" id="KW-1133">Transmembrane helix</keyword>
<reference evidence="2 3" key="1">
    <citation type="submission" date="2016-08" db="EMBL/GenBank/DDBJ databases">
        <authorList>
            <person name="Seilhamer J.J."/>
        </authorList>
    </citation>
    <scope>NUCLEOTIDE SEQUENCE [LARGE SCALE GENOMIC DNA]</scope>
    <source>
        <strain evidence="2 3">DX4</strain>
    </source>
</reference>
<dbReference type="InterPro" id="IPR025250">
    <property type="entry name" value="DUF4199"/>
</dbReference>
<keyword evidence="3" id="KW-1185">Reference proteome</keyword>
<dbReference type="AlphaFoldDB" id="A0A1D7QI65"/>
<dbReference type="KEGG" id="psty:BFS30_14965"/>
<feature type="transmembrane region" description="Helical" evidence="1">
    <location>
        <begin position="12"/>
        <end position="32"/>
    </location>
</feature>
<name>A0A1D7QI65_9SPHI</name>